<dbReference type="AlphaFoldDB" id="A0A1M6FNY5"/>
<protein>
    <submittedName>
        <fullName evidence="1">Uncharacterized protein</fullName>
    </submittedName>
</protein>
<dbReference type="STRING" id="1121302.SAMN02745163_01189"/>
<organism evidence="1 2">
    <name type="scientific">Clostridium cavendishii DSM 21758</name>
    <dbReference type="NCBI Taxonomy" id="1121302"/>
    <lineage>
        <taxon>Bacteria</taxon>
        <taxon>Bacillati</taxon>
        <taxon>Bacillota</taxon>
        <taxon>Clostridia</taxon>
        <taxon>Eubacteriales</taxon>
        <taxon>Clostridiaceae</taxon>
        <taxon>Clostridium</taxon>
    </lineage>
</organism>
<proteinExistence type="predicted"/>
<gene>
    <name evidence="1" type="ORF">SAMN02745163_01189</name>
</gene>
<evidence type="ECO:0000313" key="1">
    <source>
        <dbReference type="EMBL" id="SHI99319.1"/>
    </source>
</evidence>
<dbReference type="OrthoDB" id="1885963at2"/>
<accession>A0A1M6FNY5</accession>
<sequence>MKIIIYGLGNKSKLVSSKLKSIHTIVGYTDNNANIQSFNNAKVYRLEELNDINYDYIILAIDNTKACKIITKYLVKKFKIDPSKIVDFYYLYNNGVSTQKVDRVMQNPNNKDGYNGIILGVSHSALGINPKLLEGNFCNLAVSSQDIYYNLRTLEYCIENYPDKIKNLKYAILDVFDYNYFNYDVSLTSDIINYLSWGGYNLDYHNYDNNRNFTLSVEEELAKANCKIIKPLSIEERSLRDKLFENIYGNSQAKMFKDFATPEQRNSSVKKGANDYCMPDNMPKYGSNRYEKTIEENKIHFEKTLKLLYQINPNIKVYAVIIPRYETVEEAHKTKYAHWKVEFEEFIYYLKDKYNFKYLNFKDCKEISSNNEYYQDVAHLNYSGATAFTTILNKYIDYVV</sequence>
<dbReference type="InterPro" id="IPR036514">
    <property type="entry name" value="SGNH_hydro_sf"/>
</dbReference>
<dbReference type="RefSeq" id="WP_072985746.1">
    <property type="nucleotide sequence ID" value="NZ_FQZB01000005.1"/>
</dbReference>
<dbReference type="EMBL" id="FQZB01000005">
    <property type="protein sequence ID" value="SHI99319.1"/>
    <property type="molecule type" value="Genomic_DNA"/>
</dbReference>
<dbReference type="Proteomes" id="UP000184310">
    <property type="component" value="Unassembled WGS sequence"/>
</dbReference>
<evidence type="ECO:0000313" key="2">
    <source>
        <dbReference type="Proteomes" id="UP000184310"/>
    </source>
</evidence>
<dbReference type="SUPFAM" id="SSF52266">
    <property type="entry name" value="SGNH hydrolase"/>
    <property type="match status" value="1"/>
</dbReference>
<name>A0A1M6FNY5_9CLOT</name>
<dbReference type="Gene3D" id="3.40.50.720">
    <property type="entry name" value="NAD(P)-binding Rossmann-like Domain"/>
    <property type="match status" value="1"/>
</dbReference>
<reference evidence="1 2" key="1">
    <citation type="submission" date="2016-11" db="EMBL/GenBank/DDBJ databases">
        <authorList>
            <person name="Jaros S."/>
            <person name="Januszkiewicz K."/>
            <person name="Wedrychowicz H."/>
        </authorList>
    </citation>
    <scope>NUCLEOTIDE SEQUENCE [LARGE SCALE GENOMIC DNA]</scope>
    <source>
        <strain evidence="1 2">DSM 21758</strain>
    </source>
</reference>
<keyword evidence="2" id="KW-1185">Reference proteome</keyword>
<dbReference type="Gene3D" id="3.40.50.1110">
    <property type="entry name" value="SGNH hydrolase"/>
    <property type="match status" value="1"/>
</dbReference>